<organism evidence="2 3">
    <name type="scientific">Novymonas esmeraldas</name>
    <dbReference type="NCBI Taxonomy" id="1808958"/>
    <lineage>
        <taxon>Eukaryota</taxon>
        <taxon>Discoba</taxon>
        <taxon>Euglenozoa</taxon>
        <taxon>Kinetoplastea</taxon>
        <taxon>Metakinetoplastina</taxon>
        <taxon>Trypanosomatida</taxon>
        <taxon>Trypanosomatidae</taxon>
        <taxon>Novymonas</taxon>
    </lineage>
</organism>
<feature type="compositionally biased region" description="Polar residues" evidence="1">
    <location>
        <begin position="494"/>
        <end position="504"/>
    </location>
</feature>
<feature type="region of interest" description="Disordered" evidence="1">
    <location>
        <begin position="548"/>
        <end position="630"/>
    </location>
</feature>
<feature type="compositionally biased region" description="Low complexity" evidence="1">
    <location>
        <begin position="21"/>
        <end position="37"/>
    </location>
</feature>
<evidence type="ECO:0000313" key="2">
    <source>
        <dbReference type="EMBL" id="KAK7194826.1"/>
    </source>
</evidence>
<dbReference type="Proteomes" id="UP001430356">
    <property type="component" value="Unassembled WGS sequence"/>
</dbReference>
<comment type="caution">
    <text evidence="2">The sequence shown here is derived from an EMBL/GenBank/DDBJ whole genome shotgun (WGS) entry which is preliminary data.</text>
</comment>
<dbReference type="PANTHER" id="PTHR12460">
    <property type="entry name" value="CYCLIN-DEPENDENT KINASE INHIBITOR-RELATED PROTEIN"/>
    <property type="match status" value="1"/>
</dbReference>
<name>A0AAW0EMR3_9TRYP</name>
<feature type="region of interest" description="Disordered" evidence="1">
    <location>
        <begin position="303"/>
        <end position="327"/>
    </location>
</feature>
<feature type="compositionally biased region" description="Basic and acidic residues" evidence="1">
    <location>
        <begin position="573"/>
        <end position="585"/>
    </location>
</feature>
<feature type="region of interest" description="Disordered" evidence="1">
    <location>
        <begin position="360"/>
        <end position="401"/>
    </location>
</feature>
<dbReference type="InterPro" id="IPR011992">
    <property type="entry name" value="EF-hand-dom_pair"/>
</dbReference>
<feature type="compositionally biased region" description="Gly residues" evidence="1">
    <location>
        <begin position="459"/>
        <end position="477"/>
    </location>
</feature>
<accession>A0AAW0EMR3</accession>
<reference evidence="2 3" key="1">
    <citation type="journal article" date="2021" name="MBio">
        <title>A New Model Trypanosomatid, Novymonas esmeraldas: Genomic Perception of Its 'Candidatus Pandoraea novymonadis' Endosymbiont.</title>
        <authorList>
            <person name="Zakharova A."/>
            <person name="Saura A."/>
            <person name="Butenko A."/>
            <person name="Podesvova L."/>
            <person name="Warmusova S."/>
            <person name="Kostygov A.Y."/>
            <person name="Nenarokova A."/>
            <person name="Lukes J."/>
            <person name="Opperdoes F.R."/>
            <person name="Yurchenko V."/>
        </authorList>
    </citation>
    <scope>NUCLEOTIDE SEQUENCE [LARGE SCALE GENOMIC DNA]</scope>
    <source>
        <strain evidence="2 3">E262AT.01</strain>
    </source>
</reference>
<dbReference type="SUPFAM" id="SSF47473">
    <property type="entry name" value="EF-hand"/>
    <property type="match status" value="1"/>
</dbReference>
<feature type="compositionally biased region" description="Polar residues" evidence="1">
    <location>
        <begin position="586"/>
        <end position="597"/>
    </location>
</feature>
<protein>
    <recommendedName>
        <fullName evidence="4">EF-hand domain-containing protein</fullName>
    </recommendedName>
</protein>
<feature type="region of interest" description="Disordered" evidence="1">
    <location>
        <begin position="1"/>
        <end position="53"/>
    </location>
</feature>
<gene>
    <name evidence="2" type="ORF">NESM_000403200</name>
</gene>
<feature type="compositionally biased region" description="Basic residues" evidence="1">
    <location>
        <begin position="505"/>
        <end position="528"/>
    </location>
</feature>
<feature type="compositionally biased region" description="Low complexity" evidence="1">
    <location>
        <begin position="1"/>
        <end position="10"/>
    </location>
</feature>
<dbReference type="EMBL" id="JAECZO010000043">
    <property type="protein sequence ID" value="KAK7194826.1"/>
    <property type="molecule type" value="Genomic_DNA"/>
</dbReference>
<dbReference type="Gene3D" id="1.10.238.10">
    <property type="entry name" value="EF-hand"/>
    <property type="match status" value="1"/>
</dbReference>
<evidence type="ECO:0008006" key="4">
    <source>
        <dbReference type="Google" id="ProtNLM"/>
    </source>
</evidence>
<keyword evidence="3" id="KW-1185">Reference proteome</keyword>
<evidence type="ECO:0000256" key="1">
    <source>
        <dbReference type="SAM" id="MobiDB-lite"/>
    </source>
</evidence>
<dbReference type="PANTHER" id="PTHR12460:SF38">
    <property type="entry name" value="KINETOPLAST-ASSOCIATED PROTEIN-LIKE PROTEIN"/>
    <property type="match status" value="1"/>
</dbReference>
<feature type="compositionally biased region" description="Polar residues" evidence="1">
    <location>
        <begin position="365"/>
        <end position="391"/>
    </location>
</feature>
<evidence type="ECO:0000313" key="3">
    <source>
        <dbReference type="Proteomes" id="UP001430356"/>
    </source>
</evidence>
<feature type="region of interest" description="Disordered" evidence="1">
    <location>
        <begin position="452"/>
        <end position="533"/>
    </location>
</feature>
<dbReference type="AlphaFoldDB" id="A0AAW0EMR3"/>
<proteinExistence type="predicted"/>
<sequence>MASTAAAAAAAPPPTEGQMSGTAATTTTGTAATTAGGNTVGFKPKTAHGGATGPDNSAVSIAGGGAAIAPERVKALAALLAKLPDLDLGETARVKSCLAAVLGEGRENIVSGLELRVVLGELGVFPSEAELLLVLRANRERVNLVSLTQYLRLYKKECWVNRAAAVAAAANGGSGGAGQLASPSGLSNTYRAFSGNRAAGAAAAAAWRGGGGGGDEDTLKAFIALGGDEDGGGEVAASALRDAIRGFGLTIDIDSMIRAVDVHHSGMLDYIDFCALWTRPSEPNDAPGGIGLSMGEALLRESADAAAAADDHHHHRRRSSLGSPLGDTHQRLLSVLATTPRRTSLAAGALRRRSQMLAAQAHELGTSSSPQQRGSTPGGTRSPQATNSRGTTAAHGQRGAHHSGNLIAGAAAASALAHKSTVTLPPTPITDDEHMLLVQMYLFPEQFESTARRAPRFASGGGGGGGGGGGVSGGAGGDSMPFSTAQHQHRLSRMSVNGSGSRGRSQGHAHGTRKGRHGADAHHHHQHHSSSAVDGANALASDFFAPKNQNVYRPPSPLILSMRNSTAHRNRLKRLEEQSRARKDGASSSTTHLQRSSHAGAATVSAARGEGSGGDGDNVSTTAAPKAATW</sequence>